<evidence type="ECO:0000256" key="12">
    <source>
        <dbReference type="ARBA" id="ARBA00048659"/>
    </source>
</evidence>
<proteinExistence type="predicted"/>
<dbReference type="InterPro" id="IPR016024">
    <property type="entry name" value="ARM-type_fold"/>
</dbReference>
<keyword evidence="4 14" id="KW-0853">WD repeat</keyword>
<dbReference type="GO" id="GO:0051365">
    <property type="term" value="P:cellular response to potassium ion starvation"/>
    <property type="evidence" value="ECO:0007669"/>
    <property type="project" value="EnsemblFungi"/>
</dbReference>
<dbReference type="InterPro" id="IPR036322">
    <property type="entry name" value="WD40_repeat_dom_sf"/>
</dbReference>
<dbReference type="PANTHER" id="PTHR17583">
    <property type="entry name" value="PHOSPHOINOSITIDE 3-KINASE REGULATORY SUBUNIT 4"/>
    <property type="match status" value="1"/>
</dbReference>
<dbReference type="Pfam" id="PF00400">
    <property type="entry name" value="WD40"/>
    <property type="match status" value="1"/>
</dbReference>
<evidence type="ECO:0000259" key="16">
    <source>
        <dbReference type="PROSITE" id="PS50011"/>
    </source>
</evidence>
<sequence>MGTQLSLLTPTAPTVALSSYIDVLDGIQYFDQLGRTRFLKTIKAADQNGYLIVKLLIKPDLTITIVTIISKILSNIPSAIPYTKIVETEKACYLLRPFLYSNLYDIISTRPFLEKIEKIWITFQLLSILSKIHENDITHGDIKSENIMITTWKYCLLTDFAPFKPIYLPEDNPSQFSFFFDTSHRRTCYLAPERFLSKNEIQIQNQAQAQKLNLFNKFKYKIKNNTITKEMDIFSLGCVIAELFLEGNPIFTLAQLFKYKKKQYTPNLNSIDNIHIRNLITSMISLNPKDRKSANYYLNEYKNKIFPSHFYNFLNEYMKNMSEGINLDDELKFNDRFQECDYRIEKLYNDFDKIVYFLGFDYDFNQKLFELNNKNFANERKILPIQLNLPTLKGYTLKSTSQVNLHDGSALIILSLLLSSIRNTFLASSKIKACELLLALSERVNDEAKLDRCLPYLIYLLDDPCQDVQVAALKSFTKLLEMVDSLTPVNVFLFSEYIIPNLITMLRKANPYVKMFFASSLPSLAQSASRFHDMIQLMKSNVINSSIDPETENGILTSDNVFDVSKISLSEDIEEFVVSLLTDTDPYVKIAFLQNIIPLCGFFGKEKTNDVILSHLITYLNDKNPQLRMAFVDCIEGIIIYVGPLNFEQYVLPLLVQTLTDPEEFIVIKVLQNFNKLVKLRLIRKPFIWDIAKTVSKLILHPNEWIRQATLHLIISIADSLIFAEKYCILLPLVKPFFKYHFTEFDWNTLYPAMKSPVTIAVYKLSLTWSLKAEKSLFWATDKGSLDKNSLSNNGLTFMAKSLEGMVSRLTIAGSNNGTNGNQNKKAQNEGLITDNASVPLSSDDHKWIEKLILSGFETKDLWKLATLRDYLYRVARSSTRMISENDSTFEIQDELLSLGIYPRNVFLDGIDKSEAKIPTLGLSKPILGSLLFGVKKASPSISENQENVYADLEQLTLETDFGESSSDSKIVTLKLPQTSTVAGKITHTYTGDDPNILKFLNNIKIETTLDDFPEFGAALSNIPTNDYHILKNVSNWKPKGLLVAHLLEHQGSINCVVASPDHSYFVTGGEDGYVKLWNTYRLERDVKNSSSLSANLKSAVLKIVFIEDRDCFAVSTEDGYIKIFRVGINNSRKEFTKLILIRKYKLAANEYALWLDFLINESKPLLVVNSPLSKIIGIDIRTMSEAFVWDIPLYQGYPTCFCIDNKKGWLLVGTSDGYLNFFDLRFELRIKVWRFPSGFPIRKISVLPNDFSIRRHKNRFVSIIGGTGESEITIWDISKGQCCNVYCCSTSSQPGNYFLEEIEDSEYDGGRIEKGLGRKLVRKLEADNSMTAFTSIEFHTADYMKHLYFISATKEYKIVFWNVSSPEHSKVITGLSLSEDIPRFTSSQINPGLTVVSEIKNSGTSSSAPGSKRRKSKLSRPSLISVEQLELVKNHFSCINDLTVIVSPFIMIVSVDLSGVINVFK</sequence>
<dbReference type="InterPro" id="IPR055231">
    <property type="entry name" value="2AA_helical"/>
</dbReference>
<dbReference type="GO" id="GO:0005770">
    <property type="term" value="C:late endosome"/>
    <property type="evidence" value="ECO:0007669"/>
    <property type="project" value="TreeGrafter"/>
</dbReference>
<dbReference type="SUPFAM" id="SSF48371">
    <property type="entry name" value="ARM repeat"/>
    <property type="match status" value="1"/>
</dbReference>
<dbReference type="Proteomes" id="UP000095038">
    <property type="component" value="Unassembled WGS sequence"/>
</dbReference>
<dbReference type="GO" id="GO:0043130">
    <property type="term" value="F:ubiquitin binding"/>
    <property type="evidence" value="ECO:0007669"/>
    <property type="project" value="EnsemblFungi"/>
</dbReference>
<dbReference type="GO" id="GO:0046854">
    <property type="term" value="P:phosphatidylinositol phosphate biosynthetic process"/>
    <property type="evidence" value="ECO:0007669"/>
    <property type="project" value="EnsemblFungi"/>
</dbReference>
<dbReference type="SMART" id="SM00320">
    <property type="entry name" value="WD40"/>
    <property type="match status" value="4"/>
</dbReference>
<keyword evidence="15" id="KW-0812">Transmembrane</keyword>
<evidence type="ECO:0000256" key="13">
    <source>
        <dbReference type="ARBA" id="ARBA00048977"/>
    </source>
</evidence>
<evidence type="ECO:0000256" key="3">
    <source>
        <dbReference type="ARBA" id="ARBA00022527"/>
    </source>
</evidence>
<evidence type="ECO:0000256" key="8">
    <source>
        <dbReference type="ARBA" id="ARBA00022753"/>
    </source>
</evidence>
<evidence type="ECO:0000256" key="14">
    <source>
        <dbReference type="PROSITE-ProRule" id="PRU00221"/>
    </source>
</evidence>
<keyword evidence="15" id="KW-0472">Membrane</keyword>
<evidence type="ECO:0000256" key="6">
    <source>
        <dbReference type="ARBA" id="ARBA00022737"/>
    </source>
</evidence>
<keyword evidence="9" id="KW-0418">Kinase</keyword>
<feature type="transmembrane region" description="Helical" evidence="15">
    <location>
        <begin position="1443"/>
        <end position="1465"/>
    </location>
</feature>
<dbReference type="GO" id="GO:0032968">
    <property type="term" value="P:positive regulation of transcription elongation by RNA polymerase II"/>
    <property type="evidence" value="ECO:0007669"/>
    <property type="project" value="EnsemblFungi"/>
</dbReference>
<dbReference type="GO" id="GO:0000425">
    <property type="term" value="P:pexophagy"/>
    <property type="evidence" value="ECO:0007669"/>
    <property type="project" value="EnsemblFungi"/>
</dbReference>
<dbReference type="Pfam" id="PF22956">
    <property type="entry name" value="VPS15-like_hel"/>
    <property type="match status" value="1"/>
</dbReference>
<dbReference type="GO" id="GO:0006623">
    <property type="term" value="P:protein targeting to vacuole"/>
    <property type="evidence" value="ECO:0007669"/>
    <property type="project" value="EnsemblFungi"/>
</dbReference>
<dbReference type="EMBL" id="KV454475">
    <property type="protein sequence ID" value="ODV63834.1"/>
    <property type="molecule type" value="Genomic_DNA"/>
</dbReference>
<dbReference type="FunFam" id="1.10.510.10:FF:000497">
    <property type="entry name" value="Phosphoinositide 3-kinase regulatory subunit"/>
    <property type="match status" value="1"/>
</dbReference>
<name>A0A1D2VQF1_9ASCO</name>
<evidence type="ECO:0000256" key="11">
    <source>
        <dbReference type="ARBA" id="ARBA00037864"/>
    </source>
</evidence>
<evidence type="ECO:0000256" key="7">
    <source>
        <dbReference type="ARBA" id="ARBA00022741"/>
    </source>
</evidence>
<dbReference type="PROSITE" id="PS00108">
    <property type="entry name" value="PROTEIN_KINASE_ST"/>
    <property type="match status" value="1"/>
</dbReference>
<dbReference type="GO" id="GO:0071561">
    <property type="term" value="C:nucleus-vacuole junction"/>
    <property type="evidence" value="ECO:0007669"/>
    <property type="project" value="EnsemblFungi"/>
</dbReference>
<dbReference type="GO" id="GO:0034271">
    <property type="term" value="C:phosphatidylinositol 3-kinase complex, class III, type I"/>
    <property type="evidence" value="ECO:0007669"/>
    <property type="project" value="EnsemblFungi"/>
</dbReference>
<keyword evidence="18" id="KW-1185">Reference proteome</keyword>
<dbReference type="GO" id="GO:0004674">
    <property type="term" value="F:protein serine/threonine kinase activity"/>
    <property type="evidence" value="ECO:0007669"/>
    <property type="project" value="UniProtKB-KW"/>
</dbReference>
<dbReference type="InterPro" id="IPR015943">
    <property type="entry name" value="WD40/YVTN_repeat-like_dom_sf"/>
</dbReference>
<dbReference type="SUPFAM" id="SSF50978">
    <property type="entry name" value="WD40 repeat-like"/>
    <property type="match status" value="1"/>
</dbReference>
<keyword evidence="3" id="KW-0723">Serine/threonine-protein kinase</keyword>
<dbReference type="GeneID" id="30963881"/>
<dbReference type="PROSITE" id="PS50082">
    <property type="entry name" value="WD_REPEATS_2"/>
    <property type="match status" value="1"/>
</dbReference>
<keyword evidence="10" id="KW-0067">ATP-binding</keyword>
<feature type="domain" description="Protein kinase" evidence="16">
    <location>
        <begin position="27"/>
        <end position="306"/>
    </location>
</feature>
<dbReference type="RefSeq" id="XP_020050141.1">
    <property type="nucleotide sequence ID" value="XM_020190245.1"/>
</dbReference>
<dbReference type="SUPFAM" id="SSF56112">
    <property type="entry name" value="Protein kinase-like (PK-like)"/>
    <property type="match status" value="1"/>
</dbReference>
<comment type="catalytic activity">
    <reaction evidence="13">
        <text>L-seryl-[protein] + ATP = O-phospho-L-seryl-[protein] + ADP + H(+)</text>
        <dbReference type="Rhea" id="RHEA:17989"/>
        <dbReference type="Rhea" id="RHEA-COMP:9863"/>
        <dbReference type="Rhea" id="RHEA-COMP:11604"/>
        <dbReference type="ChEBI" id="CHEBI:15378"/>
        <dbReference type="ChEBI" id="CHEBI:29999"/>
        <dbReference type="ChEBI" id="CHEBI:30616"/>
        <dbReference type="ChEBI" id="CHEBI:83421"/>
        <dbReference type="ChEBI" id="CHEBI:456216"/>
        <dbReference type="EC" id="2.7.11.1"/>
    </reaction>
    <physiologicalReaction direction="left-to-right" evidence="13">
        <dbReference type="Rhea" id="RHEA:17990"/>
    </physiologicalReaction>
</comment>
<dbReference type="PROSITE" id="PS50011">
    <property type="entry name" value="PROTEIN_KINASE_DOM"/>
    <property type="match status" value="1"/>
</dbReference>
<evidence type="ECO:0000256" key="4">
    <source>
        <dbReference type="ARBA" id="ARBA00022574"/>
    </source>
</evidence>
<dbReference type="InterPro" id="IPR011989">
    <property type="entry name" value="ARM-like"/>
</dbReference>
<dbReference type="Gene3D" id="1.10.510.10">
    <property type="entry name" value="Transferase(Phosphotransferase) domain 1"/>
    <property type="match status" value="1"/>
</dbReference>
<dbReference type="CDD" id="cd13980">
    <property type="entry name" value="STKc_Vps15"/>
    <property type="match status" value="1"/>
</dbReference>
<dbReference type="InterPro" id="IPR011009">
    <property type="entry name" value="Kinase-like_dom_sf"/>
</dbReference>
<dbReference type="InterPro" id="IPR000719">
    <property type="entry name" value="Prot_kinase_dom"/>
</dbReference>
<dbReference type="EC" id="2.7.11.1" evidence="2"/>
<dbReference type="GO" id="GO:0034272">
    <property type="term" value="C:phosphatidylinositol 3-kinase complex, class III, type II"/>
    <property type="evidence" value="ECO:0007669"/>
    <property type="project" value="EnsemblFungi"/>
</dbReference>
<dbReference type="Pfam" id="PF00069">
    <property type="entry name" value="Pkinase"/>
    <property type="match status" value="1"/>
</dbReference>
<evidence type="ECO:0000256" key="5">
    <source>
        <dbReference type="ARBA" id="ARBA00022679"/>
    </source>
</evidence>
<dbReference type="SMART" id="SM00220">
    <property type="entry name" value="S_TKc"/>
    <property type="match status" value="1"/>
</dbReference>
<keyword evidence="15" id="KW-1133">Transmembrane helix</keyword>
<evidence type="ECO:0000256" key="2">
    <source>
        <dbReference type="ARBA" id="ARBA00012513"/>
    </source>
</evidence>
<dbReference type="InterPro" id="IPR001680">
    <property type="entry name" value="WD40_rpt"/>
</dbReference>
<dbReference type="GO" id="GO:0005524">
    <property type="term" value="F:ATP binding"/>
    <property type="evidence" value="ECO:0007669"/>
    <property type="project" value="UniProtKB-KW"/>
</dbReference>
<keyword evidence="7" id="KW-0547">Nucleotide-binding</keyword>
<dbReference type="InterPro" id="IPR008271">
    <property type="entry name" value="Ser/Thr_kinase_AS"/>
</dbReference>
<dbReference type="GO" id="GO:0010008">
    <property type="term" value="C:endosome membrane"/>
    <property type="evidence" value="ECO:0007669"/>
    <property type="project" value="UniProtKB-SubCell"/>
</dbReference>
<reference evidence="18" key="1">
    <citation type="submission" date="2016-05" db="EMBL/GenBank/DDBJ databases">
        <title>Comparative genomics of biotechnologically important yeasts.</title>
        <authorList>
            <consortium name="DOE Joint Genome Institute"/>
            <person name="Riley R."/>
            <person name="Haridas S."/>
            <person name="Wolfe K.H."/>
            <person name="Lopes M.R."/>
            <person name="Hittinger C.T."/>
            <person name="Goker M."/>
            <person name="Salamov A."/>
            <person name="Wisecaver J."/>
            <person name="Long T.M."/>
            <person name="Aerts A.L."/>
            <person name="Barry K."/>
            <person name="Choi C."/>
            <person name="Clum A."/>
            <person name="Coughlan A.Y."/>
            <person name="Deshpande S."/>
            <person name="Douglass A.P."/>
            <person name="Hanson S.J."/>
            <person name="Klenk H.-P."/>
            <person name="Labutti K."/>
            <person name="Lapidus A."/>
            <person name="Lindquist E."/>
            <person name="Lipzen A."/>
            <person name="Meier-Kolthoff J.P."/>
            <person name="Ohm R.A."/>
            <person name="Otillar R.P."/>
            <person name="Pangilinan J."/>
            <person name="Peng Y."/>
            <person name="Rokas A."/>
            <person name="Rosa C.A."/>
            <person name="Scheuner C."/>
            <person name="Sibirny A.A."/>
            <person name="Slot J.C."/>
            <person name="Stielow J.B."/>
            <person name="Sun H."/>
            <person name="Kurtzman C.P."/>
            <person name="Blackwell M."/>
            <person name="Grigoriev I.V."/>
            <person name="Jeffries T.W."/>
        </authorList>
    </citation>
    <scope>NUCLEOTIDE SEQUENCE [LARGE SCALE GENOMIC DNA]</scope>
    <source>
        <strain evidence="18">DSM 1968</strain>
    </source>
</reference>
<dbReference type="GO" id="GO:0005794">
    <property type="term" value="C:Golgi apparatus"/>
    <property type="evidence" value="ECO:0007669"/>
    <property type="project" value="UniProtKB-SubCell"/>
</dbReference>
<evidence type="ECO:0000256" key="9">
    <source>
        <dbReference type="ARBA" id="ARBA00022777"/>
    </source>
</evidence>
<evidence type="ECO:0000256" key="10">
    <source>
        <dbReference type="ARBA" id="ARBA00022840"/>
    </source>
</evidence>
<comment type="catalytic activity">
    <reaction evidence="12">
        <text>L-threonyl-[protein] + ATP = O-phospho-L-threonyl-[protein] + ADP + H(+)</text>
        <dbReference type="Rhea" id="RHEA:46608"/>
        <dbReference type="Rhea" id="RHEA-COMP:11060"/>
        <dbReference type="Rhea" id="RHEA-COMP:11605"/>
        <dbReference type="ChEBI" id="CHEBI:15378"/>
        <dbReference type="ChEBI" id="CHEBI:30013"/>
        <dbReference type="ChEBI" id="CHEBI:30616"/>
        <dbReference type="ChEBI" id="CHEBI:61977"/>
        <dbReference type="ChEBI" id="CHEBI:456216"/>
        <dbReference type="EC" id="2.7.11.1"/>
    </reaction>
    <physiologicalReaction direction="left-to-right" evidence="12">
        <dbReference type="Rhea" id="RHEA:46609"/>
    </physiologicalReaction>
</comment>
<keyword evidence="5" id="KW-0808">Transferase</keyword>
<dbReference type="OrthoDB" id="242910at2759"/>
<protein>
    <recommendedName>
        <fullName evidence="2">non-specific serine/threonine protein kinase</fullName>
        <ecNumber evidence="2">2.7.11.1</ecNumber>
    </recommendedName>
</protein>
<dbReference type="FunCoup" id="A0A1D2VQF1">
    <property type="interactions" value="825"/>
</dbReference>
<dbReference type="GO" id="GO:0000011">
    <property type="term" value="P:vacuole inheritance"/>
    <property type="evidence" value="ECO:0007669"/>
    <property type="project" value="EnsemblFungi"/>
</dbReference>
<dbReference type="GO" id="GO:0045324">
    <property type="term" value="P:late endosome to vacuole transport"/>
    <property type="evidence" value="ECO:0007669"/>
    <property type="project" value="EnsemblFungi"/>
</dbReference>
<dbReference type="Gene3D" id="1.25.10.10">
    <property type="entry name" value="Leucine-rich Repeat Variant"/>
    <property type="match status" value="1"/>
</dbReference>
<gene>
    <name evidence="17" type="ORF">ASCRUDRAFT_31085</name>
</gene>
<keyword evidence="8" id="KW-0967">Endosome</keyword>
<accession>A0A1D2VQF1</accession>
<dbReference type="GO" id="GO:0120095">
    <property type="term" value="C:vacuole-isolation membrane contact site"/>
    <property type="evidence" value="ECO:0007669"/>
    <property type="project" value="EnsemblFungi"/>
</dbReference>
<evidence type="ECO:0000313" key="18">
    <source>
        <dbReference type="Proteomes" id="UP000095038"/>
    </source>
</evidence>
<dbReference type="InterPro" id="IPR045162">
    <property type="entry name" value="Vps15-like"/>
</dbReference>
<evidence type="ECO:0000313" key="17">
    <source>
        <dbReference type="EMBL" id="ODV63834.1"/>
    </source>
</evidence>
<evidence type="ECO:0000256" key="15">
    <source>
        <dbReference type="SAM" id="Phobius"/>
    </source>
</evidence>
<keyword evidence="6" id="KW-0677">Repeat</keyword>
<dbReference type="InParanoid" id="A0A1D2VQF1"/>
<dbReference type="PANTHER" id="PTHR17583:SF0">
    <property type="entry name" value="PHOSPHOINOSITIDE 3-KINASE REGULATORY SUBUNIT 4"/>
    <property type="match status" value="1"/>
</dbReference>
<dbReference type="STRING" id="1344418.A0A1D2VQF1"/>
<evidence type="ECO:0000256" key="1">
    <source>
        <dbReference type="ARBA" id="ARBA00004455"/>
    </source>
</evidence>
<comment type="subcellular location">
    <subcellularLocation>
        <location evidence="1">Endosome membrane</location>
        <topology evidence="1">Lipid-anchor</topology>
    </subcellularLocation>
    <subcellularLocation>
        <location evidence="11">Golgi apparatus</location>
        <location evidence="11">trans-Golgi network membrane</location>
        <topology evidence="11">Lipid-anchor</topology>
    </subcellularLocation>
</comment>
<dbReference type="GO" id="GO:0045053">
    <property type="term" value="P:protein retention in Golgi apparatus"/>
    <property type="evidence" value="ECO:0007669"/>
    <property type="project" value="EnsemblFungi"/>
</dbReference>
<feature type="repeat" description="WD" evidence="14">
    <location>
        <begin position="1047"/>
        <end position="1079"/>
    </location>
</feature>
<dbReference type="Gene3D" id="2.130.10.10">
    <property type="entry name" value="YVTN repeat-like/Quinoprotein amine dehydrogenase"/>
    <property type="match status" value="1"/>
</dbReference>
<dbReference type="PROSITE" id="PS50294">
    <property type="entry name" value="WD_REPEATS_REGION"/>
    <property type="match status" value="1"/>
</dbReference>
<organism evidence="17 18">
    <name type="scientific">Ascoidea rubescens DSM 1968</name>
    <dbReference type="NCBI Taxonomy" id="1344418"/>
    <lineage>
        <taxon>Eukaryota</taxon>
        <taxon>Fungi</taxon>
        <taxon>Dikarya</taxon>
        <taxon>Ascomycota</taxon>
        <taxon>Saccharomycotina</taxon>
        <taxon>Saccharomycetes</taxon>
        <taxon>Ascoideaceae</taxon>
        <taxon>Ascoidea</taxon>
    </lineage>
</organism>